<evidence type="ECO:0000256" key="6">
    <source>
        <dbReference type="PIRNR" id="PIRNR003101"/>
    </source>
</evidence>
<reference evidence="8" key="1">
    <citation type="submission" date="2022-08" db="EMBL/GenBank/DDBJ databases">
        <authorList>
            <person name="Dzunkova M."/>
            <person name="La Clair J."/>
            <person name="Tyml T."/>
            <person name="Doud D."/>
            <person name="Schulz F."/>
            <person name="Piquer S."/>
            <person name="Porcel Sanchis D."/>
            <person name="Osborn A."/>
            <person name="Robinson D."/>
            <person name="Louie K.B."/>
            <person name="Bowen B.P."/>
            <person name="Bowers R."/>
            <person name="Lee J."/>
            <person name="Arnau Llombart V."/>
            <person name="Diaz Villanueva W."/>
            <person name="Gosliner T."/>
            <person name="Northen T."/>
            <person name="Cheng J.-F."/>
            <person name="Burkart M.D."/>
            <person name="Woyke T."/>
        </authorList>
    </citation>
    <scope>NUCLEOTIDE SEQUENCE</scope>
    <source>
        <strain evidence="8">Df01</strain>
    </source>
</reference>
<keyword evidence="9" id="KW-1185">Reference proteome</keyword>
<dbReference type="Gene3D" id="3.30.1490.110">
    <property type="match status" value="1"/>
</dbReference>
<evidence type="ECO:0000313" key="8">
    <source>
        <dbReference type="EMBL" id="MDM5147266.1"/>
    </source>
</evidence>
<dbReference type="PANTHER" id="PTHR32432">
    <property type="entry name" value="CELL DIVISION PROTEIN FTSA-RELATED"/>
    <property type="match status" value="1"/>
</dbReference>
<dbReference type="Pfam" id="PF14450">
    <property type="entry name" value="FtsA"/>
    <property type="match status" value="1"/>
</dbReference>
<dbReference type="EMBL" id="JANQAO010000001">
    <property type="protein sequence ID" value="MDM5147266.1"/>
    <property type="molecule type" value="Genomic_DNA"/>
</dbReference>
<keyword evidence="2 5" id="KW-0132">Cell division</keyword>
<dbReference type="InterPro" id="IPR043129">
    <property type="entry name" value="ATPase_NBD"/>
</dbReference>
<dbReference type="Gene3D" id="3.30.420.40">
    <property type="match status" value="1"/>
</dbReference>
<comment type="subunit">
    <text evidence="5">Self-interacts. Interacts with FtsZ.</text>
</comment>
<dbReference type="Proteomes" id="UP001168167">
    <property type="component" value="Unassembled WGS sequence"/>
</dbReference>
<evidence type="ECO:0000256" key="3">
    <source>
        <dbReference type="ARBA" id="ARBA00023136"/>
    </source>
</evidence>
<evidence type="ECO:0000256" key="5">
    <source>
        <dbReference type="HAMAP-Rule" id="MF_02033"/>
    </source>
</evidence>
<gene>
    <name evidence="5 8" type="primary">ftsA</name>
    <name evidence="8" type="ORF">NQX30_02610</name>
</gene>
<comment type="subcellular location">
    <subcellularLocation>
        <location evidence="5">Cell membrane</location>
        <topology evidence="5">Peripheral membrane protein</topology>
        <orientation evidence="5">Cytoplasmic side</orientation>
    </subcellularLocation>
    <text evidence="5">Localizes to the Z ring in an FtsZ-dependent manner. Targeted to the membrane through a conserved C-terminal amphipathic helix.</text>
</comment>
<keyword evidence="1 5" id="KW-1003">Cell membrane</keyword>
<dbReference type="PIRSF" id="PIRSF003101">
    <property type="entry name" value="FtsA"/>
    <property type="match status" value="1"/>
</dbReference>
<comment type="function">
    <text evidence="5 6">Cell division protein that is involved in the assembly of the Z ring. May serve as a membrane anchor for the Z ring.</text>
</comment>
<evidence type="ECO:0000256" key="1">
    <source>
        <dbReference type="ARBA" id="ARBA00022475"/>
    </source>
</evidence>
<protein>
    <recommendedName>
        <fullName evidence="5 6">Cell division protein FtsA</fullName>
    </recommendedName>
</protein>
<evidence type="ECO:0000256" key="2">
    <source>
        <dbReference type="ARBA" id="ARBA00022618"/>
    </source>
</evidence>
<sequence length="418" mass="44380">MKNGDNKTTTQKRSGPALAAADFGSAAVRVLVAEAPDEHSIRLLGIGEAPTGGIREGRVVNIEQATAAFGNALKEAEIMSKCKVQSVWPAVAGEHISGVNTTGSTVISEMSVSVSDISKVKAMARAEVAPRTNMRVIATLERDYEVDGQKGVQKPLGMSGHKLSGDMHLVLASANVLADLEKCMLQCGVEVENQFVFSGLGAACSVLTDDEKRLGVCVADIGAGTTDVAVYSGGVVCKTFSIPIASDDIHNDIAHMHHASMESAERAKKQIGLTGDGGEFVSLSEVGGDGESRQSMHVMRDTISHRVDEILETVANRLAPYGSESRPLSAGVVLVGDGALMPGITEAAAAKLNMPARVGHARYRGENHERVTAPRFATSMGLLSMAATHRYESAHRRRQEGFLADFSSWWRKLLTDKS</sequence>
<dbReference type="GO" id="GO:0051301">
    <property type="term" value="P:cell division"/>
    <property type="evidence" value="ECO:0007669"/>
    <property type="project" value="UniProtKB-KW"/>
</dbReference>
<proteinExistence type="inferred from homology"/>
<dbReference type="PANTHER" id="PTHR32432:SF4">
    <property type="entry name" value="CELL DIVISION PROTEIN FTSA"/>
    <property type="match status" value="1"/>
</dbReference>
<dbReference type="HAMAP" id="MF_02033">
    <property type="entry name" value="FtsA"/>
    <property type="match status" value="1"/>
</dbReference>
<evidence type="ECO:0000259" key="7">
    <source>
        <dbReference type="SMART" id="SM00842"/>
    </source>
</evidence>
<accession>A0ABT7QKM2</accession>
<comment type="similarity">
    <text evidence="5 6">Belongs to the FtsA/MreB family.</text>
</comment>
<name>A0ABT7QKM2_9GAMM</name>
<feature type="domain" description="SHS2" evidence="7">
    <location>
        <begin position="18"/>
        <end position="206"/>
    </location>
</feature>
<evidence type="ECO:0000256" key="4">
    <source>
        <dbReference type="ARBA" id="ARBA00023306"/>
    </source>
</evidence>
<dbReference type="SMART" id="SM00842">
    <property type="entry name" value="FtsA"/>
    <property type="match status" value="1"/>
</dbReference>
<comment type="caution">
    <text evidence="8">The sequence shown here is derived from an EMBL/GenBank/DDBJ whole genome shotgun (WGS) entry which is preliminary data.</text>
</comment>
<keyword evidence="4 5" id="KW-0131">Cell cycle</keyword>
<dbReference type="InterPro" id="IPR050696">
    <property type="entry name" value="FtsA/MreB"/>
</dbReference>
<evidence type="ECO:0000313" key="9">
    <source>
        <dbReference type="Proteomes" id="UP001168167"/>
    </source>
</evidence>
<dbReference type="Pfam" id="PF02491">
    <property type="entry name" value="SHS2_FTSA"/>
    <property type="match status" value="1"/>
</dbReference>
<organism evidence="8 9">
    <name type="scientific">Candidatus Doriopsillibacter californiensis</name>
    <dbReference type="NCBI Taxonomy" id="2970740"/>
    <lineage>
        <taxon>Bacteria</taxon>
        <taxon>Pseudomonadati</taxon>
        <taxon>Pseudomonadota</taxon>
        <taxon>Gammaproteobacteria</taxon>
        <taxon>Candidatus Tethybacterales</taxon>
        <taxon>Candidatus Persebacteraceae</taxon>
        <taxon>Candidatus Doriopsillibacter</taxon>
    </lineage>
</organism>
<dbReference type="CDD" id="cd24048">
    <property type="entry name" value="ASKHA_NBD_FtsA"/>
    <property type="match status" value="1"/>
</dbReference>
<keyword evidence="3 5" id="KW-0472">Membrane</keyword>
<reference evidence="8" key="2">
    <citation type="journal article" date="2023" name="Microbiome">
        <title>Synthase-selected sorting approach identifies a beta-lactone synthase in a nudibranch symbiotic bacterium.</title>
        <authorList>
            <person name="Dzunkova M."/>
            <person name="La Clair J.J."/>
            <person name="Tyml T."/>
            <person name="Doud D."/>
            <person name="Schulz F."/>
            <person name="Piquer-Esteban S."/>
            <person name="Porcel Sanchis D."/>
            <person name="Osborn A."/>
            <person name="Robinson D."/>
            <person name="Louie K.B."/>
            <person name="Bowen B.P."/>
            <person name="Bowers R.M."/>
            <person name="Lee J."/>
            <person name="Arnau V."/>
            <person name="Diaz-Villanueva W."/>
            <person name="Stepanauskas R."/>
            <person name="Gosliner T."/>
            <person name="Date S.V."/>
            <person name="Northen T.R."/>
            <person name="Cheng J.F."/>
            <person name="Burkart M.D."/>
            <person name="Woyke T."/>
        </authorList>
    </citation>
    <scope>NUCLEOTIDE SEQUENCE</scope>
    <source>
        <strain evidence="8">Df01</strain>
    </source>
</reference>
<dbReference type="InterPro" id="IPR020823">
    <property type="entry name" value="Cell_div_FtsA"/>
</dbReference>
<dbReference type="InterPro" id="IPR003494">
    <property type="entry name" value="SHS2_FtsA"/>
</dbReference>
<dbReference type="SUPFAM" id="SSF53067">
    <property type="entry name" value="Actin-like ATPase domain"/>
    <property type="match status" value="2"/>
</dbReference>
<dbReference type="NCBIfam" id="TIGR01174">
    <property type="entry name" value="ftsA"/>
    <property type="match status" value="1"/>
</dbReference>